<dbReference type="EMBL" id="AZEL01000024">
    <property type="protein sequence ID" value="KRL23602.1"/>
    <property type="molecule type" value="Genomic_DNA"/>
</dbReference>
<accession>A0A0R1P120</accession>
<dbReference type="OrthoDB" id="6372157at2"/>
<protein>
    <submittedName>
        <fullName evidence="1">Uncharacterized protein</fullName>
    </submittedName>
</protein>
<dbReference type="Proteomes" id="UP000051311">
    <property type="component" value="Unassembled WGS sequence"/>
</dbReference>
<evidence type="ECO:0000313" key="2">
    <source>
        <dbReference type="Proteomes" id="UP000051311"/>
    </source>
</evidence>
<gene>
    <name evidence="1" type="ORF">FC37_GL000871</name>
</gene>
<evidence type="ECO:0000313" key="1">
    <source>
        <dbReference type="EMBL" id="KRL23602.1"/>
    </source>
</evidence>
<dbReference type="RefSeq" id="WP_056945493.1">
    <property type="nucleotide sequence ID" value="NZ_AZEL01000024.1"/>
</dbReference>
<proteinExistence type="predicted"/>
<dbReference type="STRING" id="1423748.FC37_GL000871"/>
<dbReference type="PATRIC" id="fig|1423748.3.peg.916"/>
<reference evidence="1 2" key="1">
    <citation type="journal article" date="2015" name="Genome Announc.">
        <title>Expanding the biotechnology potential of lactobacilli through comparative genomics of 213 strains and associated genera.</title>
        <authorList>
            <person name="Sun Z."/>
            <person name="Harris H.M."/>
            <person name="McCann A."/>
            <person name="Guo C."/>
            <person name="Argimon S."/>
            <person name="Zhang W."/>
            <person name="Yang X."/>
            <person name="Jeffery I.B."/>
            <person name="Cooney J.C."/>
            <person name="Kagawa T.F."/>
            <person name="Liu W."/>
            <person name="Song Y."/>
            <person name="Salvetti E."/>
            <person name="Wrobel A."/>
            <person name="Rasinkangas P."/>
            <person name="Parkhill J."/>
            <person name="Rea M.C."/>
            <person name="O'Sullivan O."/>
            <person name="Ritari J."/>
            <person name="Douillard F.P."/>
            <person name="Paul Ross R."/>
            <person name="Yang R."/>
            <person name="Briner A.E."/>
            <person name="Felis G.E."/>
            <person name="de Vos W.M."/>
            <person name="Barrangou R."/>
            <person name="Klaenhammer T.R."/>
            <person name="Caufield P.W."/>
            <person name="Cui Y."/>
            <person name="Zhang H."/>
            <person name="O'Toole P.W."/>
        </authorList>
    </citation>
    <scope>NUCLEOTIDE SEQUENCE [LARGE SCALE GENOMIC DNA]</scope>
    <source>
        <strain evidence="1 2">DSM 10532</strain>
    </source>
</reference>
<dbReference type="eggNOG" id="ENOG5030AZG">
    <property type="taxonomic scope" value="Bacteria"/>
</dbReference>
<dbReference type="AlphaFoldDB" id="A0A0R1P120"/>
<comment type="caution">
    <text evidence="1">The sequence shown here is derived from an EMBL/GenBank/DDBJ whole genome shotgun (WGS) entry which is preliminary data.</text>
</comment>
<name>A0A0R1P120_9LACO</name>
<sequence>MKVESNSTKKALDYLLSQKEGTYLSVIEQTTGLGKTHAVIQKIAEILQKIPDLELKPKIFVVTSGIETRNEFFHDLKEKLPEFESRILLFESVPDQVKHFLEELLSKTDYENDQTLANDYLSSWFDQNTATFKDTTVLLKRIAKQYIFVKQENDTFGELSSRLKRTIYYDLKRLAQKEEIKLNTKQKQLNYLIKKAPWICDLFKDTDLSRYYVLIMTADKFVFPYKTAIGNEDNYWDLTFKNSQTPILFLDESDKIKSNWTNKLIESEMGSKDVEDMPTLIRRFYANILPAIGRMERIIIDAKDPSGKTNKTRIKQLYQVIKKTYDQYHLQSPLKIDPALLGDNTNKFLFNTGKSSFLFGLKKDEKYLVWKFNSQRLVNEITIDQKFYETHPEFRLSKVTSSFTRLLHYIAKTTYSIARNYHEFKINLNKKITDPEKLHNVYELSEEHLQIVNVILQPTNAEGRLAKYFIDNYLDKALNLKLPNIKASFTDDQTIYASGFRLFDLTVSEDANNNGQLRVYQQKTTPEQILASVANKMRTILLSSTSLNPSPLGNFDLNWVKNNIVNFLEIPTKLQEVLDLENRKRNQLIKSKVKIDTRLTGKNLMISGQTFSQALATLLRDENHLEPTELQLERILNKYPARLIANRVSNGLDPDAPFLCEAERQDADSKISNTHFNFERKIRLLSAIINFLQLNQKNSTNNAFIIYTNAIIRIDELNWLKEAIEILNIPFPDDLFKVISSQNRQEIEDVKETWGKGKFQIMLTNKQALGRGTNLQYLLDKDYYQKHSHDFAIIDQRFVNLNEPFIDIAGIYIESLTHMFENPNNNGTQDLDDFKIRAGHIIYEQFELYDSNQTNLSFRDVRTRLQKYFGKISGNGMWDLLPAQDALAAELEQITGRLCRTNIKNKEMLIQYDYNFVNKIDWDYLSHKRTNVLIEDLIEQNKNRLSSNPKYQDRLATIKEKQELALINSGAVFLAKRAYKLRSLSETMQYQWVEMREWIVKHPRISTLSKIPDHLRKTVEGFYYRLSKPDAKYYYYHDQEEDPDFKNVLLIDYEQGKAQQKLDYLKFQKQVPINAQLTSLNLEKYAKYLDKIFKQNSWIKQALLREKYDLDFSKKSQWLLTPAAFNNLYKAAISEEIFALICQKYHLDFHEMRELSQNEFERFDGFLKLNDQRILYVDMKNYDSRRTTVLAKDVEKHIQNKLNDSTGNAAVIINFYEFEKENAYRNSGIRNEINEKKIYYYPHLFRHNGEIDNALLQDLLDKVVRNDTSKK</sequence>
<organism evidence="1 2">
    <name type="scientific">Lactobacillus gallinarum DSM 10532 = JCM 2011</name>
    <dbReference type="NCBI Taxonomy" id="1423748"/>
    <lineage>
        <taxon>Bacteria</taxon>
        <taxon>Bacillati</taxon>
        <taxon>Bacillota</taxon>
        <taxon>Bacilli</taxon>
        <taxon>Lactobacillales</taxon>
        <taxon>Lactobacillaceae</taxon>
        <taxon>Lactobacillus</taxon>
    </lineage>
</organism>